<evidence type="ECO:0000313" key="2">
    <source>
        <dbReference type="Proteomes" id="UP001236415"/>
    </source>
</evidence>
<sequence length="263" mass="30480">MRYKKSMIKRTPQSHRIILFLLVLLLSSSLFLSGCEETIPGLTKSKIHRDTINHSTRFHNYELGDTEHAIFYKPVSPDFLLEKYMILRPGRQIQFSSKDMPFEVEKEEAFLVQYGSKESPSYQVQLNYYGKADDYERYGDLFYKINMMEVKEDPFQSLTPYKDGDQDDLLNRVDVSTDEEGTTFYHFIQTTDSSYAYSSYVENEMGDVGVMTTAADEIMFYKDGFMVEIGYLTPSRYNGTERVPNETVIAEMLATAQKLAKQL</sequence>
<protein>
    <recommendedName>
        <fullName evidence="3">Bla regulator protein blaR1</fullName>
    </recommendedName>
</protein>
<reference evidence="1 2" key="1">
    <citation type="submission" date="2023-06" db="EMBL/GenBank/DDBJ databases">
        <title>Paenibacillus polygonum sp. nov., an endophytic bacterium, isolated from Polygonum lapathifolium L. in Nanji Wetland National Nature Reserve, South of Poyang Lake, Jiangxi Province, China.</title>
        <authorList>
            <person name="Yu Z."/>
        </authorList>
    </citation>
    <scope>NUCLEOTIDE SEQUENCE [LARGE SCALE GENOMIC DNA]</scope>
    <source>
        <strain evidence="1 2">C31</strain>
    </source>
</reference>
<evidence type="ECO:0008006" key="3">
    <source>
        <dbReference type="Google" id="ProtNLM"/>
    </source>
</evidence>
<evidence type="ECO:0000313" key="1">
    <source>
        <dbReference type="EMBL" id="WIV20226.1"/>
    </source>
</evidence>
<name>A0ABY8X3X4_9BACL</name>
<dbReference type="PROSITE" id="PS51257">
    <property type="entry name" value="PROKAR_LIPOPROTEIN"/>
    <property type="match status" value="1"/>
</dbReference>
<dbReference type="RefSeq" id="WP_285746976.1">
    <property type="nucleotide sequence ID" value="NZ_CP127162.1"/>
</dbReference>
<keyword evidence="2" id="KW-1185">Reference proteome</keyword>
<accession>A0ABY8X3X4</accession>
<dbReference type="Proteomes" id="UP001236415">
    <property type="component" value="Chromosome"/>
</dbReference>
<gene>
    <name evidence="1" type="ORF">QPK24_05880</name>
</gene>
<organism evidence="1 2">
    <name type="scientific">Paenibacillus polygoni</name>
    <dbReference type="NCBI Taxonomy" id="3050112"/>
    <lineage>
        <taxon>Bacteria</taxon>
        <taxon>Bacillati</taxon>
        <taxon>Bacillota</taxon>
        <taxon>Bacilli</taxon>
        <taxon>Bacillales</taxon>
        <taxon>Paenibacillaceae</taxon>
        <taxon>Paenibacillus</taxon>
    </lineage>
</organism>
<dbReference type="EMBL" id="CP127162">
    <property type="protein sequence ID" value="WIV20226.1"/>
    <property type="molecule type" value="Genomic_DNA"/>
</dbReference>
<proteinExistence type="predicted"/>